<dbReference type="PANTHER" id="PTHR36214">
    <property type="match status" value="1"/>
</dbReference>
<dbReference type="GO" id="GO:0046356">
    <property type="term" value="P:acetyl-CoA catabolic process"/>
    <property type="evidence" value="ECO:0007669"/>
    <property type="project" value="InterPro"/>
</dbReference>
<dbReference type="EMBL" id="SULG01000005">
    <property type="protein sequence ID" value="TLD43245.1"/>
    <property type="molecule type" value="Genomic_DNA"/>
</dbReference>
<feature type="binding site" evidence="6">
    <location>
        <position position="340"/>
    </location>
    <ligand>
        <name>5-methoxybenzimidazolylcob(I)amide</name>
        <dbReference type="ChEBI" id="CHEBI:157765"/>
    </ligand>
</feature>
<feature type="domain" description="4Fe-4S" evidence="8">
    <location>
        <begin position="1"/>
        <end position="59"/>
    </location>
</feature>
<feature type="binding site" evidence="7">
    <location>
        <position position="20"/>
    </location>
    <ligand>
        <name>[4Fe-4S] cluster</name>
        <dbReference type="ChEBI" id="CHEBI:49883"/>
    </ligand>
</feature>
<evidence type="ECO:0000313" key="10">
    <source>
        <dbReference type="Proteomes" id="UP000319783"/>
    </source>
</evidence>
<feature type="binding site" evidence="6">
    <location>
        <position position="433"/>
    </location>
    <ligand>
        <name>5-methoxybenzimidazolylcob(I)amide</name>
        <dbReference type="ChEBI" id="CHEBI:157765"/>
    </ligand>
</feature>
<evidence type="ECO:0000256" key="3">
    <source>
        <dbReference type="ARBA" id="ARBA00023004"/>
    </source>
</evidence>
<evidence type="ECO:0000313" key="9">
    <source>
        <dbReference type="EMBL" id="TLD43245.1"/>
    </source>
</evidence>
<dbReference type="PANTHER" id="PTHR36214:SF3">
    <property type="entry name" value="ACETYL-COA DECARBONYLASE_SYNTHASE COMPLEX SUBUNIT GAMMA"/>
    <property type="match status" value="1"/>
</dbReference>
<dbReference type="SUPFAM" id="SSF51717">
    <property type="entry name" value="Dihydropteroate synthetase-like"/>
    <property type="match status" value="1"/>
</dbReference>
<feature type="binding site" evidence="6">
    <location>
        <begin position="370"/>
        <end position="373"/>
    </location>
    <ligand>
        <name>5-methoxybenzimidazolylcob(I)amide</name>
        <dbReference type="ChEBI" id="CHEBI:157765"/>
    </ligand>
</feature>
<protein>
    <submittedName>
        <fullName evidence="9">Acetyl-CoA synthase corrinoid iron-sulfur protein, large subunit</fullName>
    </submittedName>
</protein>
<comment type="caution">
    <text evidence="9">The sequence shown here is derived from an EMBL/GenBank/DDBJ whole genome shotgun (WGS) entry which is preliminary data.</text>
</comment>
<keyword evidence="4 7" id="KW-0411">Iron-sulfur</keyword>
<dbReference type="InterPro" id="IPR051069">
    <property type="entry name" value="ACDS_complex_subunit"/>
</dbReference>
<gene>
    <name evidence="9" type="ORF">JETT_0414</name>
</gene>
<proteinExistence type="predicted"/>
<evidence type="ECO:0000259" key="8">
    <source>
        <dbReference type="PROSITE" id="PS51656"/>
    </source>
</evidence>
<accession>A0A533QEQ1</accession>
<dbReference type="GO" id="GO:0008168">
    <property type="term" value="F:methyltransferase activity"/>
    <property type="evidence" value="ECO:0007669"/>
    <property type="project" value="InterPro"/>
</dbReference>
<reference evidence="9 10" key="1">
    <citation type="submission" date="2019-04" db="EMBL/GenBank/DDBJ databases">
        <title>Genome of a novel bacterium Candidatus Jettenia ecosi reconstructed from metagenome of an anammox bioreactor.</title>
        <authorList>
            <person name="Mardanov A.V."/>
            <person name="Beletsky A.V."/>
            <person name="Ravin N.V."/>
            <person name="Botchkova E.A."/>
            <person name="Litti Y.V."/>
            <person name="Nozhevnikova A.N."/>
        </authorList>
    </citation>
    <scope>NUCLEOTIDE SEQUENCE [LARGE SCALE GENOMIC DNA]</scope>
    <source>
        <strain evidence="9">J2</strain>
    </source>
</reference>
<evidence type="ECO:0000256" key="4">
    <source>
        <dbReference type="ARBA" id="ARBA00023014"/>
    </source>
</evidence>
<dbReference type="InterPro" id="IPR007202">
    <property type="entry name" value="4Fe-4S_dom"/>
</dbReference>
<dbReference type="Gene3D" id="3.20.20.20">
    <property type="entry name" value="Dihydropteroate synthase-like"/>
    <property type="match status" value="1"/>
</dbReference>
<dbReference type="Pfam" id="PF04060">
    <property type="entry name" value="FeS"/>
    <property type="match status" value="1"/>
</dbReference>
<keyword evidence="3 7" id="KW-0408">Iron</keyword>
<dbReference type="GO" id="GO:0051539">
    <property type="term" value="F:4 iron, 4 sulfur cluster binding"/>
    <property type="evidence" value="ECO:0007669"/>
    <property type="project" value="UniProtKB-KW"/>
</dbReference>
<feature type="binding site" evidence="7">
    <location>
        <position position="25"/>
    </location>
    <ligand>
        <name>[4Fe-4S] cluster</name>
        <dbReference type="ChEBI" id="CHEBI:49883"/>
    </ligand>
</feature>
<evidence type="ECO:0000256" key="1">
    <source>
        <dbReference type="ARBA" id="ARBA00022485"/>
    </source>
</evidence>
<keyword evidence="2 7" id="KW-0479">Metal-binding</keyword>
<keyword evidence="1 7" id="KW-0004">4Fe-4S</keyword>
<dbReference type="PROSITE" id="PS51656">
    <property type="entry name" value="4FE4S"/>
    <property type="match status" value="1"/>
</dbReference>
<evidence type="ECO:0000256" key="6">
    <source>
        <dbReference type="PIRSR" id="PIRSR000376-1"/>
    </source>
</evidence>
<feature type="binding site" evidence="7">
    <location>
        <position position="17"/>
    </location>
    <ligand>
        <name>[4Fe-4S] cluster</name>
        <dbReference type="ChEBI" id="CHEBI:49883"/>
    </ligand>
</feature>
<feature type="binding site" evidence="6">
    <location>
        <position position="346"/>
    </location>
    <ligand>
        <name>5-methoxybenzimidazolylcob(I)amide</name>
        <dbReference type="ChEBI" id="CHEBI:157765"/>
    </ligand>
</feature>
<evidence type="ECO:0000256" key="5">
    <source>
        <dbReference type="ARBA" id="ARBA00023285"/>
    </source>
</evidence>
<dbReference type="PIRSF" id="PIRSF000376">
    <property type="entry name" value="AcCoA_decarb_gamma"/>
    <property type="match status" value="1"/>
</dbReference>
<evidence type="ECO:0000256" key="2">
    <source>
        <dbReference type="ARBA" id="ARBA00022723"/>
    </source>
</evidence>
<name>A0A533QEQ1_9BACT</name>
<dbReference type="Gene3D" id="3.40.50.11600">
    <property type="match status" value="1"/>
</dbReference>
<dbReference type="AlphaFoldDB" id="A0A533QEQ1"/>
<dbReference type="InterPro" id="IPR016218">
    <property type="entry name" value="AcylCoA_decarb/synth_gsu"/>
</dbReference>
<dbReference type="GO" id="GO:0005506">
    <property type="term" value="F:iron ion binding"/>
    <property type="evidence" value="ECO:0007669"/>
    <property type="project" value="InterPro"/>
</dbReference>
<keyword evidence="5" id="KW-0170">Cobalt</keyword>
<dbReference type="Proteomes" id="UP000319783">
    <property type="component" value="Unassembled WGS sequence"/>
</dbReference>
<dbReference type="Pfam" id="PF03599">
    <property type="entry name" value="CdhD"/>
    <property type="match status" value="1"/>
</dbReference>
<dbReference type="InterPro" id="IPR011005">
    <property type="entry name" value="Dihydropteroate_synth-like_sf"/>
</dbReference>
<organism evidence="9 10">
    <name type="scientific">Candidatus Jettenia ecosi</name>
    <dbReference type="NCBI Taxonomy" id="2494326"/>
    <lineage>
        <taxon>Bacteria</taxon>
        <taxon>Pseudomonadati</taxon>
        <taxon>Planctomycetota</taxon>
        <taxon>Candidatus Brocadiia</taxon>
        <taxon>Candidatus Brocadiales</taxon>
        <taxon>Candidatus Brocadiaceae</taxon>
        <taxon>Candidatus Jettenia</taxon>
    </lineage>
</organism>
<dbReference type="NCBIfam" id="NF003195">
    <property type="entry name" value="PRK04165.1"/>
    <property type="match status" value="1"/>
</dbReference>
<evidence type="ECO:0000256" key="7">
    <source>
        <dbReference type="PIRSR" id="PIRSR000376-2"/>
    </source>
</evidence>
<dbReference type="InterPro" id="IPR016041">
    <property type="entry name" value="Ac-CoA_synth_d_su_TIM-brl"/>
</dbReference>
<sequence>MALTGLDIYKLLPKTNCKKCGRPTCLAFAMQLAQKKANLSDCPDVSEEAKRVLGAASAPPIKLVTVGTGARKVEIGEENVLFRHEEKFYHPTGVAVTLHDDLDDAAFDNRLKKINNLKMSRVGTEIEIDLVAIINKSASAEKFADAAKKVSGGSHLNIILSSTSVDNMKAALANCAEKRPLIHGANADNCESMAALAKEKNCPMTVTAPTLEELADLAERVKKVGVEEIVLDVSGDKPKEILQKLTRIRRAALKKNFRALGFPMITFACDDDAFQEISMASTYLVKYAGIVVVNTCEPWGIMPLLTVRANIFTDPQKPIQVEPKLYAVGDAKEDSPVLFTTNFSLTYYTVEGEVEGSRIPAFILSVDTGGTSVLTAYSGDKLNDKVVAKAMADAQVETKVKHRKLIIPGLVAVMSGKLQETLGWEIMVGPREASGLASYLKTVWKP</sequence>
<feature type="binding site" evidence="7">
    <location>
        <position position="42"/>
    </location>
    <ligand>
        <name>[4Fe-4S] cluster</name>
        <dbReference type="ChEBI" id="CHEBI:49883"/>
    </ligand>
</feature>